<feature type="transmembrane region" description="Helical" evidence="9">
    <location>
        <begin position="1119"/>
        <end position="1146"/>
    </location>
</feature>
<dbReference type="FunFam" id="3.40.50.300:FF:000298">
    <property type="entry name" value="ATP-binding cassette sub-family A member 12"/>
    <property type="match status" value="1"/>
</dbReference>
<feature type="transmembrane region" description="Helical" evidence="9">
    <location>
        <begin position="1158"/>
        <end position="1182"/>
    </location>
</feature>
<dbReference type="GO" id="GO:0005524">
    <property type="term" value="F:ATP binding"/>
    <property type="evidence" value="ECO:0007669"/>
    <property type="project" value="UniProtKB-KW"/>
</dbReference>
<dbReference type="GO" id="GO:0005319">
    <property type="term" value="F:lipid transporter activity"/>
    <property type="evidence" value="ECO:0007669"/>
    <property type="project" value="TreeGrafter"/>
</dbReference>
<feature type="transmembrane region" description="Helical" evidence="9">
    <location>
        <begin position="264"/>
        <end position="284"/>
    </location>
</feature>
<feature type="transmembrane region" description="Helical" evidence="9">
    <location>
        <begin position="1079"/>
        <end position="1099"/>
    </location>
</feature>
<dbReference type="Pfam" id="PF12698">
    <property type="entry name" value="ABC2_membrane_3"/>
    <property type="match status" value="2"/>
</dbReference>
<feature type="transmembrane region" description="Helical" evidence="9">
    <location>
        <begin position="304"/>
        <end position="333"/>
    </location>
</feature>
<keyword evidence="6 11" id="KW-0067">ATP-binding</keyword>
<dbReference type="PROSITE" id="PS00211">
    <property type="entry name" value="ABC_TRANSPORTER_1"/>
    <property type="match status" value="1"/>
</dbReference>
<sequence length="1705" mass="192431">MTTFTTVTTSNWDKFVLLLWKNWIIQKRHYIQTFFEIVVPVLCCSILLLLRGLVDPGFVEKSTVFNPLSTDLPAGYVWSVFCGKLTRFSPPNSARIPADVLREVAFSPQNPLLERIVGRAAVSLNVTLRGLPNARSLESALMDNDTLVGVEFDDSLASATTLPEKLIFALRFPGELRTSSVNVFPNWETRLLMVPFSPQLRFPYTDAGGYPDYYYEDFLNVQTAISKSIIVEFNANVKLPEVYINRYPYPPYYDDPILQAMEQLLSLIILLSFFYPCVVMVKHITMEKEKQLKEAMKIMGLPNWLHWSAWFVKNILLLIISISLITILICVTLNDYSILEHSDWTAVWFFLFVYSITTVCFCFMMSVFFNKANIASGIAGLMWFVFVMPFNVTSQSYDSMTTSTKLGLSLFSNSAMSFGILSTIRMEANQQGLRWESLFTPATVDDGLSVGLVIVMLLVDAVIYLAIAMYVEQVRPGEFGVAKPWYFLFQKEFWIKKQVSTSDGDRNGVDNQSSKFFEAEPTSSKAGIQIKNLRKVFNGNKVAVQGLNLKMYEDQITVLLGHNGAGKTTTMSMLTGMFSPSSGTAYLNGYDIRNNIEGVRQSLGLCPQHNVLFDEITVSEHLRFFARLKGVPKAHLNEEVEKYIAMLELPDKRDAQSQTLSGGMKRKLAVGVALCGGSKVVLLDEPTSGMDPSARRALWDLLQKEKKDRTLLLSTHFMDEADVLGDRIAIMADGVLKTVGSPFFLKKTFGVGYRLICVKGSRCDKQLLLDILRKYIPDVRIDTDIGSELSFVLKEDYIKLFQRMLEELETRMGECGITSYGISLTTMEELAVTVSTKLKNPTNYLTEPLLTLLTKAVSNKLSCKDLKLHPTYFTDSLNNLHLLTGRELLVSQVKGQFLKKFLSSLRAWVLLIIQNVIPIFFVVMTFVIVRSISRDQDLPPLTMSLEPYKETVTVVGGTPATSSRVQAFEKLFEKISGDHRLDVITTDMNDYILKRSVESISEVNARYMVGASFHTENYTAWFNNKGYHTAPLALSLLYSAVLASECPTCELTVVNKPLPYQLATQLDTVNTGINAGFQLAFNSGFAMAFICALYVLFYIKERTSRSKLLQYVSGTNITLYWVVAFIWDYITFMFTCLIYIAVLAAFQEEGWSSASELGRVFLLLMMFGVGFLPVTYLFSFVFKTPATGFVVLMLFNIATGAILFTTVVLLKFPGINLQDVGNALEWIFLFFPNFVLTHGLNNMNQIVTLQSNCQKACDLRENCTINIICSFEKQCCNIPEVFSFDELGINRNLLFLALVGVVSFSTVLAIEYRVLGKVMHRFMRNRQQPWTPAPVDEDSDVAEEKKRVRSMPQTDVNNYNLVMRDLTKYYKNFLAVNNLSVAIDRYECFGLLGLNGAGKTTTFKMMTGDESISSGEAWVEGISLQSSMDTVYQRIGYCPQFDALLGKLTGRETLKIYALLRGVRERDIQNVSLTLAEDLNFMKHLDKKTKEYSGGNKRKLSTALALMGNPSVVYLDEPTTGMDPGAKRQFWNMICKVRSSGKSIVLTSHSMEECEALCTRLAIMVNGEFKCLGSTQHLKNKFSKGFLLTIKVKKVDEQQAQQLRLEAVKSFFSEGFLLTVKVKRGDGRSDAVKQFVEEKFTGAVLKEEYLDSLSFHIPRTDQRWSAMFGLMESSRERLGIEDYALGQTSLEQVFLYFTKYQRESE</sequence>
<dbReference type="InterPro" id="IPR013525">
    <property type="entry name" value="ABC2_TM"/>
</dbReference>
<dbReference type="OMA" id="IGQEATY"/>
<dbReference type="InterPro" id="IPR026082">
    <property type="entry name" value="ABCA"/>
</dbReference>
<keyword evidence="8 9" id="KW-0472">Membrane</keyword>
<keyword evidence="7 9" id="KW-1133">Transmembrane helix</keyword>
<feature type="transmembrane region" description="Helical" evidence="9">
    <location>
        <begin position="374"/>
        <end position="394"/>
    </location>
</feature>
<dbReference type="GO" id="GO:0016020">
    <property type="term" value="C:membrane"/>
    <property type="evidence" value="ECO:0007669"/>
    <property type="project" value="UniProtKB-SubCell"/>
</dbReference>
<dbReference type="VEuPathDB" id="VectorBase:CPIJ004980"/>
<dbReference type="PROSITE" id="PS50893">
    <property type="entry name" value="ABC_TRANSPORTER_2"/>
    <property type="match status" value="2"/>
</dbReference>
<dbReference type="EMBL" id="DS231893">
    <property type="protein sequence ID" value="EDS44172.1"/>
    <property type="molecule type" value="Genomic_DNA"/>
</dbReference>
<dbReference type="Pfam" id="PF00005">
    <property type="entry name" value="ABC_tran"/>
    <property type="match status" value="2"/>
</dbReference>
<dbReference type="GO" id="GO:0016887">
    <property type="term" value="F:ATP hydrolysis activity"/>
    <property type="evidence" value="ECO:0007669"/>
    <property type="project" value="InterPro"/>
</dbReference>
<feature type="transmembrane region" description="Helical" evidence="9">
    <location>
        <begin position="907"/>
        <end position="929"/>
    </location>
</feature>
<dbReference type="GO" id="GO:0140359">
    <property type="term" value="F:ABC-type transporter activity"/>
    <property type="evidence" value="ECO:0007669"/>
    <property type="project" value="InterPro"/>
</dbReference>
<evidence type="ECO:0000256" key="3">
    <source>
        <dbReference type="ARBA" id="ARBA00022692"/>
    </source>
</evidence>
<dbReference type="EnsemblMetazoa" id="CPIJ004980-RA">
    <property type="protein sequence ID" value="CPIJ004980-PA"/>
    <property type="gene ID" value="CPIJ004980"/>
</dbReference>
<dbReference type="HOGENOM" id="CLU_000604_19_1_1"/>
<evidence type="ECO:0000256" key="6">
    <source>
        <dbReference type="ARBA" id="ARBA00022840"/>
    </source>
</evidence>
<dbReference type="KEGG" id="cqu:CpipJ_CPIJ004980"/>
<dbReference type="InParanoid" id="B0WD37"/>
<dbReference type="SMART" id="SM00382">
    <property type="entry name" value="AAA"/>
    <property type="match status" value="2"/>
</dbReference>
<keyword evidence="2" id="KW-0813">Transport</keyword>
<dbReference type="InterPro" id="IPR003593">
    <property type="entry name" value="AAA+_ATPase"/>
</dbReference>
<evidence type="ECO:0000256" key="4">
    <source>
        <dbReference type="ARBA" id="ARBA00022737"/>
    </source>
</evidence>
<dbReference type="FunFam" id="3.40.50.300:FF:000327">
    <property type="entry name" value="ATP-binding cassette sub-family A member 3"/>
    <property type="match status" value="1"/>
</dbReference>
<accession>B0WD37</accession>
<evidence type="ECO:0000256" key="1">
    <source>
        <dbReference type="ARBA" id="ARBA00004141"/>
    </source>
</evidence>
<feature type="transmembrane region" description="Helical" evidence="9">
    <location>
        <begin position="1293"/>
        <end position="1315"/>
    </location>
</feature>
<feature type="domain" description="ABC transporter" evidence="10">
    <location>
        <begin position="1361"/>
        <end position="1591"/>
    </location>
</feature>
<dbReference type="Proteomes" id="UP000002320">
    <property type="component" value="Unassembled WGS sequence"/>
</dbReference>
<evidence type="ECO:0000256" key="8">
    <source>
        <dbReference type="ARBA" id="ARBA00023136"/>
    </source>
</evidence>
<evidence type="ECO:0000313" key="13">
    <source>
        <dbReference type="Proteomes" id="UP000002320"/>
    </source>
</evidence>
<dbReference type="CDD" id="cd03263">
    <property type="entry name" value="ABC_subfamily_A"/>
    <property type="match status" value="2"/>
</dbReference>
<feature type="domain" description="ABC transporter" evidence="10">
    <location>
        <begin position="528"/>
        <end position="758"/>
    </location>
</feature>
<organism>
    <name type="scientific">Culex quinquefasciatus</name>
    <name type="common">Southern house mosquito</name>
    <name type="synonym">Culex pungens</name>
    <dbReference type="NCBI Taxonomy" id="7176"/>
    <lineage>
        <taxon>Eukaryota</taxon>
        <taxon>Metazoa</taxon>
        <taxon>Ecdysozoa</taxon>
        <taxon>Arthropoda</taxon>
        <taxon>Hexapoda</taxon>
        <taxon>Insecta</taxon>
        <taxon>Pterygota</taxon>
        <taxon>Neoptera</taxon>
        <taxon>Endopterygota</taxon>
        <taxon>Diptera</taxon>
        <taxon>Nematocera</taxon>
        <taxon>Culicoidea</taxon>
        <taxon>Culicidae</taxon>
        <taxon>Culicinae</taxon>
        <taxon>Culicini</taxon>
        <taxon>Culex</taxon>
        <taxon>Culex</taxon>
    </lineage>
</organism>
<dbReference type="InterPro" id="IPR027417">
    <property type="entry name" value="P-loop_NTPase"/>
</dbReference>
<dbReference type="eggNOG" id="KOG0059">
    <property type="taxonomic scope" value="Eukaryota"/>
</dbReference>
<dbReference type="PANTHER" id="PTHR19229:SF250">
    <property type="entry name" value="ABC TRANSPORTER DOMAIN-CONTAINING PROTEIN-RELATED"/>
    <property type="match status" value="1"/>
</dbReference>
<evidence type="ECO:0000313" key="12">
    <source>
        <dbReference type="EnsemblMetazoa" id="CPIJ004980-PA"/>
    </source>
</evidence>
<evidence type="ECO:0000313" key="11">
    <source>
        <dbReference type="EMBL" id="EDS44172.1"/>
    </source>
</evidence>
<reference evidence="12" key="2">
    <citation type="submission" date="2021-02" db="UniProtKB">
        <authorList>
            <consortium name="EnsemblMetazoa"/>
        </authorList>
    </citation>
    <scope>IDENTIFICATION</scope>
    <source>
        <strain evidence="12">JHB</strain>
    </source>
</reference>
<reference evidence="11" key="1">
    <citation type="submission" date="2007-03" db="EMBL/GenBank/DDBJ databases">
        <title>Annotation of Culex pipiens quinquefasciatus.</title>
        <authorList>
            <consortium name="The Broad Institute Genome Sequencing Platform"/>
            <person name="Atkinson P.W."/>
            <person name="Hemingway J."/>
            <person name="Christensen B.M."/>
            <person name="Higgs S."/>
            <person name="Kodira C."/>
            <person name="Hannick L."/>
            <person name="Megy K."/>
            <person name="O'Leary S."/>
            <person name="Pearson M."/>
            <person name="Haas B.J."/>
            <person name="Mauceli E."/>
            <person name="Wortman J.R."/>
            <person name="Lee N.H."/>
            <person name="Guigo R."/>
            <person name="Stanke M."/>
            <person name="Alvarado L."/>
            <person name="Amedeo P."/>
            <person name="Antoine C.H."/>
            <person name="Arensburger P."/>
            <person name="Bidwell S.L."/>
            <person name="Crawford M."/>
            <person name="Camaro F."/>
            <person name="Devon K."/>
            <person name="Engels R."/>
            <person name="Hammond M."/>
            <person name="Howarth C."/>
            <person name="Koehrsen M."/>
            <person name="Lawson D."/>
            <person name="Montgomery P."/>
            <person name="Nene V."/>
            <person name="Nusbaum C."/>
            <person name="Puiu D."/>
            <person name="Romero-Severson J."/>
            <person name="Severson D.W."/>
            <person name="Shumway M."/>
            <person name="Sisk P."/>
            <person name="Stolte C."/>
            <person name="Zeng Q."/>
            <person name="Eisenstadt E."/>
            <person name="Fraser-Liggett C."/>
            <person name="Strausberg R."/>
            <person name="Galagan J."/>
            <person name="Birren B."/>
            <person name="Collins F.H."/>
        </authorList>
    </citation>
    <scope>NUCLEOTIDE SEQUENCE [LARGE SCALE GENOMIC DNA]</scope>
    <source>
        <strain evidence="11">JHB</strain>
    </source>
</reference>
<dbReference type="Pfam" id="PF23321">
    <property type="entry name" value="R1_ABCA1"/>
    <property type="match status" value="1"/>
</dbReference>
<feature type="transmembrane region" description="Helical" evidence="9">
    <location>
        <begin position="1189"/>
        <end position="1210"/>
    </location>
</feature>
<feature type="transmembrane region" description="Helical" evidence="9">
    <location>
        <begin position="30"/>
        <end position="50"/>
    </location>
</feature>
<keyword evidence="3 9" id="KW-0812">Transmembrane</keyword>
<dbReference type="VEuPathDB" id="VectorBase:CQUJHB010133"/>
<evidence type="ECO:0000256" key="7">
    <source>
        <dbReference type="ARBA" id="ARBA00022989"/>
    </source>
</evidence>
<dbReference type="SUPFAM" id="SSF52540">
    <property type="entry name" value="P-loop containing nucleoside triphosphate hydrolases"/>
    <property type="match status" value="2"/>
</dbReference>
<dbReference type="InterPro" id="IPR017871">
    <property type="entry name" value="ABC_transporter-like_CS"/>
</dbReference>
<dbReference type="InterPro" id="IPR056264">
    <property type="entry name" value="R2_ABCA1-4-like"/>
</dbReference>
<dbReference type="FunCoup" id="B0WD37">
    <property type="interactions" value="312"/>
</dbReference>
<keyword evidence="4" id="KW-0677">Repeat</keyword>
<evidence type="ECO:0000256" key="2">
    <source>
        <dbReference type="ARBA" id="ARBA00022448"/>
    </source>
</evidence>
<evidence type="ECO:0000256" key="9">
    <source>
        <dbReference type="SAM" id="Phobius"/>
    </source>
</evidence>
<dbReference type="InterPro" id="IPR003439">
    <property type="entry name" value="ABC_transporter-like_ATP-bd"/>
</dbReference>
<feature type="transmembrane region" description="Helical" evidence="9">
    <location>
        <begin position="345"/>
        <end position="368"/>
    </location>
</feature>
<name>B0WD37_CULQU</name>
<dbReference type="OrthoDB" id="6512918at2759"/>
<protein>
    <submittedName>
        <fullName evidence="11 12">ATP-binding cassette sub-family A member 3</fullName>
    </submittedName>
</protein>
<proteinExistence type="predicted"/>
<evidence type="ECO:0000259" key="10">
    <source>
        <dbReference type="PROSITE" id="PS50893"/>
    </source>
</evidence>
<dbReference type="PANTHER" id="PTHR19229">
    <property type="entry name" value="ATP-BINDING CASSETTE TRANSPORTER SUBFAMILY A ABCA"/>
    <property type="match status" value="1"/>
</dbReference>
<keyword evidence="5" id="KW-0547">Nucleotide-binding</keyword>
<evidence type="ECO:0000256" key="5">
    <source>
        <dbReference type="ARBA" id="ARBA00022741"/>
    </source>
</evidence>
<keyword evidence="13" id="KW-1185">Reference proteome</keyword>
<comment type="subcellular location">
    <subcellularLocation>
        <location evidence="1">Membrane</location>
        <topology evidence="1">Multi-pass membrane protein</topology>
    </subcellularLocation>
</comment>
<gene>
    <name evidence="12" type="primary">6036588</name>
    <name evidence="11" type="ORF">CpipJ_CPIJ004980</name>
</gene>
<dbReference type="Gene3D" id="3.40.50.300">
    <property type="entry name" value="P-loop containing nucleotide triphosphate hydrolases"/>
    <property type="match status" value="2"/>
</dbReference>
<feature type="transmembrane region" description="Helical" evidence="9">
    <location>
        <begin position="448"/>
        <end position="471"/>
    </location>
</feature>
<feature type="transmembrane region" description="Helical" evidence="9">
    <location>
        <begin position="406"/>
        <end position="428"/>
    </location>
</feature>